<feature type="region of interest" description="Disordered" evidence="1">
    <location>
        <begin position="67"/>
        <end position="90"/>
    </location>
</feature>
<dbReference type="EMBL" id="BGPR01031727">
    <property type="protein sequence ID" value="GBO04940.1"/>
    <property type="molecule type" value="Genomic_DNA"/>
</dbReference>
<feature type="domain" description="Reverse transcriptase Ty1/copia-type" evidence="2">
    <location>
        <begin position="1"/>
        <end position="62"/>
    </location>
</feature>
<evidence type="ECO:0000259" key="2">
    <source>
        <dbReference type="Pfam" id="PF07727"/>
    </source>
</evidence>
<protein>
    <recommendedName>
        <fullName evidence="2">Reverse transcriptase Ty1/copia-type domain-containing protein</fullName>
    </recommendedName>
</protein>
<proteinExistence type="predicted"/>
<organism evidence="3 4">
    <name type="scientific">Araneus ventricosus</name>
    <name type="common">Orbweaver spider</name>
    <name type="synonym">Epeira ventricosa</name>
    <dbReference type="NCBI Taxonomy" id="182803"/>
    <lineage>
        <taxon>Eukaryota</taxon>
        <taxon>Metazoa</taxon>
        <taxon>Ecdysozoa</taxon>
        <taxon>Arthropoda</taxon>
        <taxon>Chelicerata</taxon>
        <taxon>Arachnida</taxon>
        <taxon>Araneae</taxon>
        <taxon>Araneomorphae</taxon>
        <taxon>Entelegynae</taxon>
        <taxon>Araneoidea</taxon>
        <taxon>Araneidae</taxon>
        <taxon>Araneus</taxon>
    </lineage>
</organism>
<dbReference type="InterPro" id="IPR013103">
    <property type="entry name" value="RVT_2"/>
</dbReference>
<keyword evidence="4" id="KW-1185">Reference proteome</keyword>
<comment type="caution">
    <text evidence="3">The sequence shown here is derived from an EMBL/GenBank/DDBJ whole genome shotgun (WGS) entry which is preliminary data.</text>
</comment>
<feature type="compositionally biased region" description="Basic residues" evidence="1">
    <location>
        <begin position="79"/>
        <end position="90"/>
    </location>
</feature>
<gene>
    <name evidence="3" type="ORF">AVEN_80663_1</name>
</gene>
<evidence type="ECO:0000313" key="4">
    <source>
        <dbReference type="Proteomes" id="UP000499080"/>
    </source>
</evidence>
<accession>A0A4Y2TZU2</accession>
<reference evidence="3 4" key="1">
    <citation type="journal article" date="2019" name="Sci. Rep.">
        <title>Orb-weaving spider Araneus ventricosus genome elucidates the spidroin gene catalogue.</title>
        <authorList>
            <person name="Kono N."/>
            <person name="Nakamura H."/>
            <person name="Ohtoshi R."/>
            <person name="Moran D.A.P."/>
            <person name="Shinohara A."/>
            <person name="Yoshida Y."/>
            <person name="Fujiwara M."/>
            <person name="Mori M."/>
            <person name="Tomita M."/>
            <person name="Arakawa K."/>
        </authorList>
    </citation>
    <scope>NUCLEOTIDE SEQUENCE [LARGE SCALE GENOMIC DNA]</scope>
</reference>
<dbReference type="Proteomes" id="UP000499080">
    <property type="component" value="Unassembled WGS sequence"/>
</dbReference>
<evidence type="ECO:0000313" key="3">
    <source>
        <dbReference type="EMBL" id="GBO04940.1"/>
    </source>
</evidence>
<dbReference type="OrthoDB" id="6629679at2759"/>
<dbReference type="Pfam" id="PF07727">
    <property type="entry name" value="RVT_2"/>
    <property type="match status" value="1"/>
</dbReference>
<dbReference type="AlphaFoldDB" id="A0A4Y2TZU2"/>
<evidence type="ECO:0000256" key="1">
    <source>
        <dbReference type="SAM" id="MobiDB-lite"/>
    </source>
</evidence>
<sequence length="90" mass="10314">MINKVIESVKKEIEVKETTQSNIFLGVEIKKTEENITLSQINYVKKILEKFNMTDCNPLKTPGVIGDTSLDNYDDSRSFHQKPTKKLLDP</sequence>
<name>A0A4Y2TZU2_ARAVE</name>